<dbReference type="Proteomes" id="UP000021816">
    <property type="component" value="Unassembled WGS sequence"/>
</dbReference>
<evidence type="ECO:0000313" key="1">
    <source>
        <dbReference type="EMBL" id="EXI82232.1"/>
    </source>
</evidence>
<reference evidence="1 2" key="1">
    <citation type="submission" date="2014-02" db="EMBL/GenBank/DDBJ databases">
        <title>Expanding our view of genomic diversity in Candidatus Accumulibacter clades.</title>
        <authorList>
            <person name="Skennerton C.T."/>
            <person name="Barr J.J."/>
            <person name="Slater F.R."/>
            <person name="Bond P.L."/>
            <person name="Tyson G.W."/>
        </authorList>
    </citation>
    <scope>NUCLEOTIDE SEQUENCE [LARGE SCALE GENOMIC DNA]</scope>
    <source>
        <strain evidence="2">BA-92</strain>
    </source>
</reference>
<dbReference type="AlphaFoldDB" id="A0A011PZ28"/>
<proteinExistence type="predicted"/>
<dbReference type="EMBL" id="JEMX01000012">
    <property type="protein sequence ID" value="EXI82232.1"/>
    <property type="molecule type" value="Genomic_DNA"/>
</dbReference>
<sequence length="335" mass="38386">MLRTSSAHLAALQLRWALREQRLFSACPADVADYLDAIYTLNLDRNLQCEDQLADFLQLLNSIDVRPVLLKGAAALVGRLYPTSGERIITDLDILIPAEKLPDILDKLAGAGYQPWIAEGMDVPNPVHFAEHHHYPPLVNSDWPASVELHLHPVLLEFAELLSSEDVFKDATVLKWRGGECLLPSPTHFISHNIIHTFLVNTQNQLERLSLRQLFEFVLASRTFGEQIDWNDIRNRFDSHGYGKALRQYLALANTVLGFQVPNSINMDGRDRPRIQPYLIHLDLENRGALWIFNLLRQVRSRLRALWRKPRKTFGKLFTLGVYRRFIDSILGADR</sequence>
<evidence type="ECO:0008006" key="3">
    <source>
        <dbReference type="Google" id="ProtNLM"/>
    </source>
</evidence>
<dbReference type="STRING" id="1454003.AW10_00680"/>
<organism evidence="1 2">
    <name type="scientific">Candidatus Accumulibacter appositus</name>
    <dbReference type="NCBI Taxonomy" id="1454003"/>
    <lineage>
        <taxon>Bacteria</taxon>
        <taxon>Pseudomonadati</taxon>
        <taxon>Pseudomonadota</taxon>
        <taxon>Betaproteobacteria</taxon>
        <taxon>Candidatus Accumulibacter</taxon>
    </lineage>
</organism>
<gene>
    <name evidence="1" type="ORF">AW10_00680</name>
</gene>
<dbReference type="Pfam" id="PF14907">
    <property type="entry name" value="NTP_transf_5"/>
    <property type="match status" value="1"/>
</dbReference>
<protein>
    <recommendedName>
        <fullName evidence="3">Nucleotidyltransferase family protein</fullName>
    </recommendedName>
</protein>
<evidence type="ECO:0000313" key="2">
    <source>
        <dbReference type="Proteomes" id="UP000021816"/>
    </source>
</evidence>
<comment type="caution">
    <text evidence="1">The sequence shown here is derived from an EMBL/GenBank/DDBJ whole genome shotgun (WGS) entry which is preliminary data.</text>
</comment>
<dbReference type="PATRIC" id="fig|1454003.3.peg.695"/>
<accession>A0A011PZ28</accession>
<name>A0A011PZ28_9PROT</name>
<dbReference type="InterPro" id="IPR039498">
    <property type="entry name" value="NTP_transf_5"/>
</dbReference>